<reference evidence="6 7" key="1">
    <citation type="submission" date="2018-09" db="EMBL/GenBank/DDBJ databases">
        <authorList>
            <person name="Grouzdev D.S."/>
            <person name="Krutkina M.S."/>
        </authorList>
    </citation>
    <scope>NUCLEOTIDE SEQUENCE [LARGE SCALE GENOMIC DNA]</scope>
    <source>
        <strain evidence="6 7">RmlP001</strain>
    </source>
</reference>
<dbReference type="PROSITE" id="PS00061">
    <property type="entry name" value="ADH_SHORT"/>
    <property type="match status" value="1"/>
</dbReference>
<proteinExistence type="inferred from homology"/>
<gene>
    <name evidence="6" type="ORF">D3272_14445</name>
</gene>
<evidence type="ECO:0000259" key="5">
    <source>
        <dbReference type="SMART" id="SM00822"/>
    </source>
</evidence>
<keyword evidence="2" id="KW-0560">Oxidoreductase</keyword>
<keyword evidence="7" id="KW-1185">Reference proteome</keyword>
<evidence type="ECO:0000313" key="6">
    <source>
        <dbReference type="EMBL" id="RYB04206.1"/>
    </source>
</evidence>
<dbReference type="NCBIfam" id="NF005495">
    <property type="entry name" value="PRK07109.1"/>
    <property type="match status" value="1"/>
</dbReference>
<dbReference type="GO" id="GO:0016491">
    <property type="term" value="F:oxidoreductase activity"/>
    <property type="evidence" value="ECO:0007669"/>
    <property type="project" value="UniProtKB-KW"/>
</dbReference>
<dbReference type="InterPro" id="IPR020904">
    <property type="entry name" value="Sc_DH/Rdtase_CS"/>
</dbReference>
<dbReference type="GO" id="GO:0016020">
    <property type="term" value="C:membrane"/>
    <property type="evidence" value="ECO:0007669"/>
    <property type="project" value="TreeGrafter"/>
</dbReference>
<feature type="region of interest" description="Disordered" evidence="4">
    <location>
        <begin position="269"/>
        <end position="295"/>
    </location>
</feature>
<feature type="compositionally biased region" description="Basic and acidic residues" evidence="4">
    <location>
        <begin position="283"/>
        <end position="295"/>
    </location>
</feature>
<dbReference type="PRINTS" id="PR00080">
    <property type="entry name" value="SDRFAMILY"/>
</dbReference>
<dbReference type="PRINTS" id="PR00081">
    <property type="entry name" value="GDHRDH"/>
</dbReference>
<accession>A0A4Q2RCB5</accession>
<dbReference type="OrthoDB" id="9781689at2"/>
<evidence type="ECO:0000256" key="2">
    <source>
        <dbReference type="ARBA" id="ARBA00023002"/>
    </source>
</evidence>
<evidence type="ECO:0000256" key="3">
    <source>
        <dbReference type="RuleBase" id="RU000363"/>
    </source>
</evidence>
<dbReference type="Proteomes" id="UP000289411">
    <property type="component" value="Unassembled WGS sequence"/>
</dbReference>
<dbReference type="SMART" id="SM00822">
    <property type="entry name" value="PKS_KR"/>
    <property type="match status" value="1"/>
</dbReference>
<name>A0A4Q2RCB5_9HYPH</name>
<dbReference type="Pfam" id="PF00106">
    <property type="entry name" value="adh_short"/>
    <property type="match status" value="1"/>
</dbReference>
<comment type="similarity">
    <text evidence="1 3">Belongs to the short-chain dehydrogenases/reductases (SDR) family.</text>
</comment>
<dbReference type="PANTHER" id="PTHR44196">
    <property type="entry name" value="DEHYDROGENASE/REDUCTASE SDR FAMILY MEMBER 7B"/>
    <property type="match status" value="1"/>
</dbReference>
<dbReference type="InterPro" id="IPR057326">
    <property type="entry name" value="KR_dom"/>
</dbReference>
<feature type="domain" description="Ketoreductase" evidence="5">
    <location>
        <begin position="11"/>
        <end position="196"/>
    </location>
</feature>
<reference evidence="6 7" key="2">
    <citation type="submission" date="2019-02" db="EMBL/GenBank/DDBJ databases">
        <title>'Lichenibacterium ramalinii' gen. nov. sp. nov., 'Lichenibacterium minor' gen. nov. sp. nov.</title>
        <authorList>
            <person name="Pankratov T."/>
        </authorList>
    </citation>
    <scope>NUCLEOTIDE SEQUENCE [LARGE SCALE GENOMIC DNA]</scope>
    <source>
        <strain evidence="6 7">RmlP001</strain>
    </source>
</reference>
<sequence>MLITLKPLSDQTVVITGASSGIGRVTAREAARRGARVVLTGRDEAALRDLAEEIATHGGAARHLAADVADRDAIEAVAALARSAFGGIDTWVNNAGVALFSRLEDTVEADARRLFDTNFWGTVHGSLAALKTLKQTGGALVNVGSVVGDFGVPVQGMYAASKHAVKAFTDSLRIELEAEGAPVSVTLVKPAAVATPIVDNVGNTTGREARLPAPHYAPEEVAHAILYAAEHPQRDIYVGGTGRLMSFLAQAAPHLADKVSARFGEDAQLGAPQVTPGGNLHAPGEHREASGERGRRSLYTRATLDPNSPVAAATAASGALFDLALSILAPRKR</sequence>
<dbReference type="SUPFAM" id="SSF51735">
    <property type="entry name" value="NAD(P)-binding Rossmann-fold domains"/>
    <property type="match status" value="1"/>
</dbReference>
<dbReference type="EMBL" id="QYBC01000011">
    <property type="protein sequence ID" value="RYB04206.1"/>
    <property type="molecule type" value="Genomic_DNA"/>
</dbReference>
<comment type="caution">
    <text evidence="6">The sequence shown here is derived from an EMBL/GenBank/DDBJ whole genome shotgun (WGS) entry which is preliminary data.</text>
</comment>
<dbReference type="Gene3D" id="3.40.50.720">
    <property type="entry name" value="NAD(P)-binding Rossmann-like Domain"/>
    <property type="match status" value="1"/>
</dbReference>
<dbReference type="InterPro" id="IPR036291">
    <property type="entry name" value="NAD(P)-bd_dom_sf"/>
</dbReference>
<dbReference type="RefSeq" id="WP_129219902.1">
    <property type="nucleotide sequence ID" value="NZ_QYBC01000011.1"/>
</dbReference>
<protein>
    <submittedName>
        <fullName evidence="6">SDR family NAD(P)-dependent oxidoreductase</fullName>
    </submittedName>
</protein>
<dbReference type="PANTHER" id="PTHR44196:SF1">
    <property type="entry name" value="DEHYDROGENASE_REDUCTASE SDR FAMILY MEMBER 7B"/>
    <property type="match status" value="1"/>
</dbReference>
<evidence type="ECO:0000313" key="7">
    <source>
        <dbReference type="Proteomes" id="UP000289411"/>
    </source>
</evidence>
<dbReference type="InterPro" id="IPR002347">
    <property type="entry name" value="SDR_fam"/>
</dbReference>
<evidence type="ECO:0000256" key="1">
    <source>
        <dbReference type="ARBA" id="ARBA00006484"/>
    </source>
</evidence>
<evidence type="ECO:0000256" key="4">
    <source>
        <dbReference type="SAM" id="MobiDB-lite"/>
    </source>
</evidence>
<dbReference type="AlphaFoldDB" id="A0A4Q2RCB5"/>
<organism evidence="6 7">
    <name type="scientific">Lichenibacterium ramalinae</name>
    <dbReference type="NCBI Taxonomy" id="2316527"/>
    <lineage>
        <taxon>Bacteria</taxon>
        <taxon>Pseudomonadati</taxon>
        <taxon>Pseudomonadota</taxon>
        <taxon>Alphaproteobacteria</taxon>
        <taxon>Hyphomicrobiales</taxon>
        <taxon>Lichenihabitantaceae</taxon>
        <taxon>Lichenibacterium</taxon>
    </lineage>
</organism>